<protein>
    <submittedName>
        <fullName evidence="1">Uncharacterized protein</fullName>
    </submittedName>
</protein>
<accession>A0AAV2FW16</accession>
<keyword evidence="2" id="KW-1185">Reference proteome</keyword>
<dbReference type="AlphaFoldDB" id="A0AAV2FW16"/>
<evidence type="ECO:0000313" key="1">
    <source>
        <dbReference type="EMBL" id="CAL1402573.1"/>
    </source>
</evidence>
<organism evidence="1 2">
    <name type="scientific">Linum trigynum</name>
    <dbReference type="NCBI Taxonomy" id="586398"/>
    <lineage>
        <taxon>Eukaryota</taxon>
        <taxon>Viridiplantae</taxon>
        <taxon>Streptophyta</taxon>
        <taxon>Embryophyta</taxon>
        <taxon>Tracheophyta</taxon>
        <taxon>Spermatophyta</taxon>
        <taxon>Magnoliopsida</taxon>
        <taxon>eudicotyledons</taxon>
        <taxon>Gunneridae</taxon>
        <taxon>Pentapetalae</taxon>
        <taxon>rosids</taxon>
        <taxon>fabids</taxon>
        <taxon>Malpighiales</taxon>
        <taxon>Linaceae</taxon>
        <taxon>Linum</taxon>
    </lineage>
</organism>
<sequence length="67" mass="7059">MVTKICSKSNFHALILANGAFAKHEVRSIFAELMAAVSYSTPEGGEEEATVGEVASRGNLICDLGIC</sequence>
<evidence type="ECO:0000313" key="2">
    <source>
        <dbReference type="Proteomes" id="UP001497516"/>
    </source>
</evidence>
<dbReference type="EMBL" id="OZ034820">
    <property type="protein sequence ID" value="CAL1402573.1"/>
    <property type="molecule type" value="Genomic_DNA"/>
</dbReference>
<proteinExistence type="predicted"/>
<name>A0AAV2FW16_9ROSI</name>
<gene>
    <name evidence="1" type="ORF">LTRI10_LOCUS42562</name>
</gene>
<reference evidence="1 2" key="1">
    <citation type="submission" date="2024-04" db="EMBL/GenBank/DDBJ databases">
        <authorList>
            <person name="Fracassetti M."/>
        </authorList>
    </citation>
    <scope>NUCLEOTIDE SEQUENCE [LARGE SCALE GENOMIC DNA]</scope>
</reference>
<dbReference type="Proteomes" id="UP001497516">
    <property type="component" value="Chromosome 7"/>
</dbReference>